<organism evidence="2 3">
    <name type="scientific">Phytophthora lilii</name>
    <dbReference type="NCBI Taxonomy" id="2077276"/>
    <lineage>
        <taxon>Eukaryota</taxon>
        <taxon>Sar</taxon>
        <taxon>Stramenopiles</taxon>
        <taxon>Oomycota</taxon>
        <taxon>Peronosporomycetes</taxon>
        <taxon>Peronosporales</taxon>
        <taxon>Peronosporaceae</taxon>
        <taxon>Phytophthora</taxon>
    </lineage>
</organism>
<accession>A0A9W6WFH8</accession>
<feature type="compositionally biased region" description="Basic and acidic residues" evidence="1">
    <location>
        <begin position="71"/>
        <end position="89"/>
    </location>
</feature>
<sequence length="146" mass="15947">MARSAPTRARTAKRQRAASESSSSEEEELVRDSRRGRGKRQKASAILAEFTSLDALLSNDLAEKRKRQNRERKLQKLREESEAAAKDAAEGGSSSMGQLMSHMASNMSALSGDSHLFTASDVTVTEEKFGYVFTPITEVGRCCGCV</sequence>
<proteinExistence type="predicted"/>
<dbReference type="EMBL" id="BSXW01000047">
    <property type="protein sequence ID" value="GMF10568.1"/>
    <property type="molecule type" value="Genomic_DNA"/>
</dbReference>
<dbReference type="Proteomes" id="UP001165083">
    <property type="component" value="Unassembled WGS sequence"/>
</dbReference>
<feature type="region of interest" description="Disordered" evidence="1">
    <location>
        <begin position="59"/>
        <end position="100"/>
    </location>
</feature>
<keyword evidence="3" id="KW-1185">Reference proteome</keyword>
<dbReference type="OrthoDB" id="110562at2759"/>
<reference evidence="2" key="1">
    <citation type="submission" date="2023-04" db="EMBL/GenBank/DDBJ databases">
        <title>Phytophthora lilii NBRC 32176.</title>
        <authorList>
            <person name="Ichikawa N."/>
            <person name="Sato H."/>
            <person name="Tonouchi N."/>
        </authorList>
    </citation>
    <scope>NUCLEOTIDE SEQUENCE</scope>
    <source>
        <strain evidence="2">NBRC 32176</strain>
    </source>
</reference>
<evidence type="ECO:0000313" key="2">
    <source>
        <dbReference type="EMBL" id="GMF10568.1"/>
    </source>
</evidence>
<protein>
    <submittedName>
        <fullName evidence="2">Unnamed protein product</fullName>
    </submittedName>
</protein>
<evidence type="ECO:0000256" key="1">
    <source>
        <dbReference type="SAM" id="MobiDB-lite"/>
    </source>
</evidence>
<feature type="region of interest" description="Disordered" evidence="1">
    <location>
        <begin position="1"/>
        <end position="44"/>
    </location>
</feature>
<comment type="caution">
    <text evidence="2">The sequence shown here is derived from an EMBL/GenBank/DDBJ whole genome shotgun (WGS) entry which is preliminary data.</text>
</comment>
<dbReference type="AlphaFoldDB" id="A0A9W6WFH8"/>
<name>A0A9W6WFH8_9STRA</name>
<gene>
    <name evidence="2" type="ORF">Plil01_000136100</name>
</gene>
<evidence type="ECO:0000313" key="3">
    <source>
        <dbReference type="Proteomes" id="UP001165083"/>
    </source>
</evidence>